<dbReference type="PROSITE" id="PS50102">
    <property type="entry name" value="RRM"/>
    <property type="match status" value="1"/>
</dbReference>
<dbReference type="PANTHER" id="PTHR23003">
    <property type="entry name" value="RNA RECOGNITION MOTIF RRM DOMAIN CONTAINING PROTEIN"/>
    <property type="match status" value="1"/>
</dbReference>
<dbReference type="SUPFAM" id="SSF54928">
    <property type="entry name" value="RNA-binding domain, RBD"/>
    <property type="match status" value="2"/>
</dbReference>
<dbReference type="OrthoDB" id="1049195at2759"/>
<organism evidence="5 6">
    <name type="scientific">Teratosphaeria nubilosa</name>
    <dbReference type="NCBI Taxonomy" id="161662"/>
    <lineage>
        <taxon>Eukaryota</taxon>
        <taxon>Fungi</taxon>
        <taxon>Dikarya</taxon>
        <taxon>Ascomycota</taxon>
        <taxon>Pezizomycotina</taxon>
        <taxon>Dothideomycetes</taxon>
        <taxon>Dothideomycetidae</taxon>
        <taxon>Mycosphaerellales</taxon>
        <taxon>Teratosphaeriaceae</taxon>
        <taxon>Teratosphaeria</taxon>
    </lineage>
</organism>
<dbReference type="GO" id="GO:0005634">
    <property type="term" value="C:nucleus"/>
    <property type="evidence" value="ECO:0007669"/>
    <property type="project" value="TreeGrafter"/>
</dbReference>
<gene>
    <name evidence="5" type="ORF">EJ03DRAFT_50629</name>
</gene>
<dbReference type="Proteomes" id="UP000799436">
    <property type="component" value="Unassembled WGS sequence"/>
</dbReference>
<name>A0A6G1LDI6_9PEZI</name>
<dbReference type="InterPro" id="IPR035979">
    <property type="entry name" value="RBD_domain_sf"/>
</dbReference>
<dbReference type="InterPro" id="IPR012677">
    <property type="entry name" value="Nucleotide-bd_a/b_plait_sf"/>
</dbReference>
<dbReference type="InterPro" id="IPR000504">
    <property type="entry name" value="RRM_dom"/>
</dbReference>
<dbReference type="InterPro" id="IPR050374">
    <property type="entry name" value="RRT5_SRSF_SR"/>
</dbReference>
<evidence type="ECO:0000313" key="6">
    <source>
        <dbReference type="Proteomes" id="UP000799436"/>
    </source>
</evidence>
<dbReference type="EMBL" id="ML995822">
    <property type="protein sequence ID" value="KAF2770925.1"/>
    <property type="molecule type" value="Genomic_DNA"/>
</dbReference>
<dbReference type="GO" id="GO:0003729">
    <property type="term" value="F:mRNA binding"/>
    <property type="evidence" value="ECO:0007669"/>
    <property type="project" value="TreeGrafter"/>
</dbReference>
<dbReference type="GO" id="GO:1990904">
    <property type="term" value="C:ribonucleoprotein complex"/>
    <property type="evidence" value="ECO:0007669"/>
    <property type="project" value="TreeGrafter"/>
</dbReference>
<dbReference type="CDD" id="cd00590">
    <property type="entry name" value="RRM_SF"/>
    <property type="match status" value="1"/>
</dbReference>
<dbReference type="SMART" id="SM00360">
    <property type="entry name" value="RRM"/>
    <property type="match status" value="2"/>
</dbReference>
<dbReference type="Gene3D" id="3.30.70.330">
    <property type="match status" value="1"/>
</dbReference>
<feature type="region of interest" description="Disordered" evidence="3">
    <location>
        <begin position="319"/>
        <end position="345"/>
    </location>
</feature>
<accession>A0A6G1LDI6</accession>
<feature type="domain" description="RRM" evidence="4">
    <location>
        <begin position="241"/>
        <end position="319"/>
    </location>
</feature>
<dbReference type="Pfam" id="PF00076">
    <property type="entry name" value="RRM_1"/>
    <property type="match status" value="1"/>
</dbReference>
<evidence type="ECO:0000259" key="4">
    <source>
        <dbReference type="PROSITE" id="PS50102"/>
    </source>
</evidence>
<proteinExistence type="predicted"/>
<protein>
    <submittedName>
        <fullName evidence="5">RNA-binding domain-containing protein</fullName>
    </submittedName>
</protein>
<evidence type="ECO:0000256" key="1">
    <source>
        <dbReference type="ARBA" id="ARBA00022884"/>
    </source>
</evidence>
<keyword evidence="6" id="KW-1185">Reference proteome</keyword>
<evidence type="ECO:0000256" key="3">
    <source>
        <dbReference type="SAM" id="MobiDB-lite"/>
    </source>
</evidence>
<sequence>MSSSVASSNSRTSNNNTQFYIVIHGLPERYTWQDLKDLIRREASHGIWTSMNFSFDGSPGSKGSARMQRKEEAVRLYDYLNLNLVEGRRMGLHLWDTSSSPPNFLQGNCMGVTNDPCEFCLRKQGAISSPGSSRSSGSSYSLTPATQYAQLSAAPAVLASVQTSTVNLAQAMASLKLAQQDPRLQDPRYQAFYQEQYQQALRAQQLQAASQHPNVYAPMYTMSAPGTPVNTRHGTVRTEARGVFVSGLNYKARTKDVEDHFRKAGQIIKCDVHKDHATGKSKGVATIQYASTAEARKAIEKFDHSTWMGMRLKVRHDREATAVSPPPAQASKAAEPIIVNGSQVR</sequence>
<dbReference type="GO" id="GO:0005737">
    <property type="term" value="C:cytoplasm"/>
    <property type="evidence" value="ECO:0007669"/>
    <property type="project" value="TreeGrafter"/>
</dbReference>
<reference evidence="5" key="1">
    <citation type="journal article" date="2020" name="Stud. Mycol.">
        <title>101 Dothideomycetes genomes: a test case for predicting lifestyles and emergence of pathogens.</title>
        <authorList>
            <person name="Haridas S."/>
            <person name="Albert R."/>
            <person name="Binder M."/>
            <person name="Bloem J."/>
            <person name="Labutti K."/>
            <person name="Salamov A."/>
            <person name="Andreopoulos B."/>
            <person name="Baker S."/>
            <person name="Barry K."/>
            <person name="Bills G."/>
            <person name="Bluhm B."/>
            <person name="Cannon C."/>
            <person name="Castanera R."/>
            <person name="Culley D."/>
            <person name="Daum C."/>
            <person name="Ezra D."/>
            <person name="Gonzalez J."/>
            <person name="Henrissat B."/>
            <person name="Kuo A."/>
            <person name="Liang C."/>
            <person name="Lipzen A."/>
            <person name="Lutzoni F."/>
            <person name="Magnuson J."/>
            <person name="Mondo S."/>
            <person name="Nolan M."/>
            <person name="Ohm R."/>
            <person name="Pangilinan J."/>
            <person name="Park H.-J."/>
            <person name="Ramirez L."/>
            <person name="Alfaro M."/>
            <person name="Sun H."/>
            <person name="Tritt A."/>
            <person name="Yoshinaga Y."/>
            <person name="Zwiers L.-H."/>
            <person name="Turgeon B."/>
            <person name="Goodwin S."/>
            <person name="Spatafora J."/>
            <person name="Crous P."/>
            <person name="Grigoriev I."/>
        </authorList>
    </citation>
    <scope>NUCLEOTIDE SEQUENCE</scope>
    <source>
        <strain evidence="5">CBS 116005</strain>
    </source>
</reference>
<evidence type="ECO:0000313" key="5">
    <source>
        <dbReference type="EMBL" id="KAF2770925.1"/>
    </source>
</evidence>
<evidence type="ECO:0000256" key="2">
    <source>
        <dbReference type="PROSITE-ProRule" id="PRU00176"/>
    </source>
</evidence>
<dbReference type="PANTHER" id="PTHR23003:SF3">
    <property type="entry name" value="FI21236P1-RELATED"/>
    <property type="match status" value="1"/>
</dbReference>
<dbReference type="AlphaFoldDB" id="A0A6G1LDI6"/>
<keyword evidence="1 2" id="KW-0694">RNA-binding</keyword>